<evidence type="ECO:0008006" key="3">
    <source>
        <dbReference type="Google" id="ProtNLM"/>
    </source>
</evidence>
<dbReference type="GO" id="GO:0016887">
    <property type="term" value="F:ATP hydrolysis activity"/>
    <property type="evidence" value="ECO:0007669"/>
    <property type="project" value="TreeGrafter"/>
</dbReference>
<evidence type="ECO:0000313" key="1">
    <source>
        <dbReference type="EMBL" id="KAK0752429.1"/>
    </source>
</evidence>
<dbReference type="AlphaFoldDB" id="A0AA40KAV2"/>
<dbReference type="EMBL" id="JAUKUD010000002">
    <property type="protein sequence ID" value="KAK0752429.1"/>
    <property type="molecule type" value="Genomic_DNA"/>
</dbReference>
<dbReference type="SUPFAM" id="SSF52374">
    <property type="entry name" value="Nucleotidylyl transferase"/>
    <property type="match status" value="1"/>
</dbReference>
<proteinExistence type="predicted"/>
<reference evidence="1" key="1">
    <citation type="submission" date="2023-06" db="EMBL/GenBank/DDBJ databases">
        <title>Genome-scale phylogeny and comparative genomics of the fungal order Sordariales.</title>
        <authorList>
            <consortium name="Lawrence Berkeley National Laboratory"/>
            <person name="Hensen N."/>
            <person name="Bonometti L."/>
            <person name="Westerberg I."/>
            <person name="Brannstrom I.O."/>
            <person name="Guillou S."/>
            <person name="Cros-Aarteil S."/>
            <person name="Calhoun S."/>
            <person name="Haridas S."/>
            <person name="Kuo A."/>
            <person name="Mondo S."/>
            <person name="Pangilinan J."/>
            <person name="Riley R."/>
            <person name="LaButti K."/>
            <person name="Andreopoulos B."/>
            <person name="Lipzen A."/>
            <person name="Chen C."/>
            <person name="Yanf M."/>
            <person name="Daum C."/>
            <person name="Ng V."/>
            <person name="Clum A."/>
            <person name="Steindorff A."/>
            <person name="Ohm R."/>
            <person name="Martin F."/>
            <person name="Silar P."/>
            <person name="Natvig D."/>
            <person name="Lalanne C."/>
            <person name="Gautier V."/>
            <person name="Ament-velasquez S.L."/>
            <person name="Kruys A."/>
            <person name="Hutchinson M.I."/>
            <person name="Powell A.J."/>
            <person name="Barry K."/>
            <person name="Miller A.N."/>
            <person name="Grigoriev I.V."/>
            <person name="Debuchy R."/>
            <person name="Gladieux P."/>
            <person name="Thoren M.H."/>
            <person name="Johannesson H."/>
        </authorList>
    </citation>
    <scope>NUCLEOTIDE SEQUENCE</scope>
    <source>
        <strain evidence="1">SMH3187-1</strain>
    </source>
</reference>
<sequence length="191" mass="20839">MSPPTLPTPGGSATRAPLAFFSRALLAFQHSASPFQVICTLNPPPTQTQTRPRTLIILDSSFNPPTLAHLHMATSALRAAACNKTNSPRLLLLLSVQNADKPVKPAGFAQRLAMMHVFAGDVQRNVGDDLVVLVGFDTLVRIFDAKYYGGEEGMRREVGGFLGRARLRVTKLTVDVRMAAWWGTEKFALTH</sequence>
<dbReference type="GO" id="GO:0005634">
    <property type="term" value="C:nucleus"/>
    <property type="evidence" value="ECO:0007669"/>
    <property type="project" value="TreeGrafter"/>
</dbReference>
<evidence type="ECO:0000313" key="2">
    <source>
        <dbReference type="Proteomes" id="UP001172155"/>
    </source>
</evidence>
<dbReference type="PANTHER" id="PTHR31285">
    <property type="entry name" value="NICOTINAMIDE MONONUCLEOTIDE ADENYLYLTRANSFERASE"/>
    <property type="match status" value="1"/>
</dbReference>
<dbReference type="Proteomes" id="UP001172155">
    <property type="component" value="Unassembled WGS sequence"/>
</dbReference>
<keyword evidence="2" id="KW-1185">Reference proteome</keyword>
<accession>A0AA40KAV2</accession>
<name>A0AA40KAV2_9PEZI</name>
<protein>
    <recommendedName>
        <fullName evidence="3">Nicotinamide-nucleotide adenylyltransferase</fullName>
    </recommendedName>
</protein>
<dbReference type="GO" id="GO:0005737">
    <property type="term" value="C:cytoplasm"/>
    <property type="evidence" value="ECO:0007669"/>
    <property type="project" value="TreeGrafter"/>
</dbReference>
<dbReference type="InterPro" id="IPR014729">
    <property type="entry name" value="Rossmann-like_a/b/a_fold"/>
</dbReference>
<gene>
    <name evidence="1" type="ORF">B0T18DRAFT_388370</name>
</gene>
<dbReference type="Gene3D" id="3.40.50.620">
    <property type="entry name" value="HUPs"/>
    <property type="match status" value="1"/>
</dbReference>
<organism evidence="1 2">
    <name type="scientific">Schizothecium vesticola</name>
    <dbReference type="NCBI Taxonomy" id="314040"/>
    <lineage>
        <taxon>Eukaryota</taxon>
        <taxon>Fungi</taxon>
        <taxon>Dikarya</taxon>
        <taxon>Ascomycota</taxon>
        <taxon>Pezizomycotina</taxon>
        <taxon>Sordariomycetes</taxon>
        <taxon>Sordariomycetidae</taxon>
        <taxon>Sordariales</taxon>
        <taxon>Schizotheciaceae</taxon>
        <taxon>Schizothecium</taxon>
    </lineage>
</organism>
<dbReference type="GO" id="GO:0000309">
    <property type="term" value="F:nicotinamide-nucleotide adenylyltransferase activity"/>
    <property type="evidence" value="ECO:0007669"/>
    <property type="project" value="TreeGrafter"/>
</dbReference>
<dbReference type="PANTHER" id="PTHR31285:SF0">
    <property type="entry name" value="NICOTINAMIDE MONONUCLEOTIDE ADENYLYLTRANSFERASE"/>
    <property type="match status" value="1"/>
</dbReference>
<comment type="caution">
    <text evidence="1">The sequence shown here is derived from an EMBL/GenBank/DDBJ whole genome shotgun (WGS) entry which is preliminary data.</text>
</comment>